<evidence type="ECO:0000313" key="1">
    <source>
        <dbReference type="EMBL" id="GIE11354.1"/>
    </source>
</evidence>
<proteinExistence type="predicted"/>
<organism evidence="1 2">
    <name type="scientific">Paractinoplanes ferrugineus</name>
    <dbReference type="NCBI Taxonomy" id="113564"/>
    <lineage>
        <taxon>Bacteria</taxon>
        <taxon>Bacillati</taxon>
        <taxon>Actinomycetota</taxon>
        <taxon>Actinomycetes</taxon>
        <taxon>Micromonosporales</taxon>
        <taxon>Micromonosporaceae</taxon>
        <taxon>Paractinoplanes</taxon>
    </lineage>
</organism>
<protein>
    <recommendedName>
        <fullName evidence="3">2'-5' RNA ligase superfamily protein</fullName>
    </recommendedName>
</protein>
<gene>
    <name evidence="1" type="ORF">Afe05nite_31940</name>
</gene>
<dbReference type="EMBL" id="BOMM01000028">
    <property type="protein sequence ID" value="GIE11354.1"/>
    <property type="molecule type" value="Genomic_DNA"/>
</dbReference>
<dbReference type="AlphaFoldDB" id="A0A919J098"/>
<evidence type="ECO:0000313" key="2">
    <source>
        <dbReference type="Proteomes" id="UP000598174"/>
    </source>
</evidence>
<dbReference type="SUPFAM" id="SSF55144">
    <property type="entry name" value="LigT-like"/>
    <property type="match status" value="1"/>
</dbReference>
<dbReference type="RefSeq" id="WP_203817889.1">
    <property type="nucleotide sequence ID" value="NZ_BAAABP010000058.1"/>
</dbReference>
<accession>A0A919J098</accession>
<keyword evidence="2" id="KW-1185">Reference proteome</keyword>
<dbReference type="Proteomes" id="UP000598174">
    <property type="component" value="Unassembled WGS sequence"/>
</dbReference>
<dbReference type="Gene3D" id="3.90.1140.10">
    <property type="entry name" value="Cyclic phosphodiesterase"/>
    <property type="match status" value="1"/>
</dbReference>
<dbReference type="InterPro" id="IPR009097">
    <property type="entry name" value="Cyclic_Pdiesterase"/>
</dbReference>
<reference evidence="1" key="1">
    <citation type="submission" date="2021-01" db="EMBL/GenBank/DDBJ databases">
        <title>Whole genome shotgun sequence of Actinoplanes ferrugineus NBRC 15555.</title>
        <authorList>
            <person name="Komaki H."/>
            <person name="Tamura T."/>
        </authorList>
    </citation>
    <scope>NUCLEOTIDE SEQUENCE</scope>
    <source>
        <strain evidence="1">NBRC 15555</strain>
    </source>
</reference>
<evidence type="ECO:0008006" key="3">
    <source>
        <dbReference type="Google" id="ProtNLM"/>
    </source>
</evidence>
<comment type="caution">
    <text evidence="1">The sequence shown here is derived from an EMBL/GenBank/DDBJ whole genome shotgun (WGS) entry which is preliminary data.</text>
</comment>
<name>A0A919J098_9ACTN</name>
<sequence>MRTVELLLDPELEHDVREVWGRLRAAGLPSLAGHPHPTNRPHLTVVTAASIDGLPPLPLPVPIELGVVRFLGRALIWAVTPTAALRDIHATAWSALRNPWPSPADWMPHVSLALKVPPGHRPALLEALTGLAPAAGRCESARSYDSLTRTVVDLQ</sequence>